<dbReference type="Pfam" id="PF17827">
    <property type="entry name" value="PrmC_N"/>
    <property type="match status" value="1"/>
</dbReference>
<keyword evidence="9" id="KW-1185">Reference proteome</keyword>
<keyword evidence="1 5" id="KW-0489">Methyltransferase</keyword>
<name>A0A1T4W389_9FIRM</name>
<dbReference type="Pfam" id="PF05175">
    <property type="entry name" value="MTS"/>
    <property type="match status" value="1"/>
</dbReference>
<feature type="domain" description="Methyltransferase small" evidence="6">
    <location>
        <begin position="124"/>
        <end position="212"/>
    </location>
</feature>
<dbReference type="NCBIfam" id="TIGR03534">
    <property type="entry name" value="RF_mod_PrmC"/>
    <property type="match status" value="1"/>
</dbReference>
<proteinExistence type="inferred from homology"/>
<comment type="similarity">
    <text evidence="5">Belongs to the protein N5-glutamine methyltransferase family. PrmC subfamily.</text>
</comment>
<reference evidence="8 9" key="1">
    <citation type="submission" date="2017-02" db="EMBL/GenBank/DDBJ databases">
        <authorList>
            <person name="Peterson S.W."/>
        </authorList>
    </citation>
    <scope>NUCLEOTIDE SEQUENCE [LARGE SCALE GENOMIC DNA]</scope>
    <source>
        <strain evidence="8 9">ATCC 35992</strain>
    </source>
</reference>
<dbReference type="RefSeq" id="WP_143405119.1">
    <property type="nucleotide sequence ID" value="NZ_FUXZ01000016.1"/>
</dbReference>
<dbReference type="SUPFAM" id="SSF53335">
    <property type="entry name" value="S-adenosyl-L-methionine-dependent methyltransferases"/>
    <property type="match status" value="1"/>
</dbReference>
<dbReference type="InterPro" id="IPR019874">
    <property type="entry name" value="RF_methyltr_PrmC"/>
</dbReference>
<evidence type="ECO:0000313" key="9">
    <source>
        <dbReference type="Proteomes" id="UP000190814"/>
    </source>
</evidence>
<dbReference type="Gene3D" id="3.40.50.150">
    <property type="entry name" value="Vaccinia Virus protein VP39"/>
    <property type="match status" value="1"/>
</dbReference>
<evidence type="ECO:0000256" key="3">
    <source>
        <dbReference type="ARBA" id="ARBA00022691"/>
    </source>
</evidence>
<accession>A0A1T4W389</accession>
<dbReference type="NCBIfam" id="TIGR00536">
    <property type="entry name" value="hemK_fam"/>
    <property type="match status" value="1"/>
</dbReference>
<gene>
    <name evidence="5" type="primary">prmC</name>
    <name evidence="8" type="ORF">SAMN02745111_02249</name>
</gene>
<evidence type="ECO:0000256" key="2">
    <source>
        <dbReference type="ARBA" id="ARBA00022679"/>
    </source>
</evidence>
<dbReference type="CDD" id="cd02440">
    <property type="entry name" value="AdoMet_MTases"/>
    <property type="match status" value="1"/>
</dbReference>
<dbReference type="InterPro" id="IPR002052">
    <property type="entry name" value="DNA_methylase_N6_adenine_CS"/>
</dbReference>
<evidence type="ECO:0000256" key="5">
    <source>
        <dbReference type="HAMAP-Rule" id="MF_02126"/>
    </source>
</evidence>
<evidence type="ECO:0000259" key="6">
    <source>
        <dbReference type="Pfam" id="PF05175"/>
    </source>
</evidence>
<dbReference type="OrthoDB" id="9800643at2"/>
<dbReference type="PROSITE" id="PS00092">
    <property type="entry name" value="N6_MTASE"/>
    <property type="match status" value="1"/>
</dbReference>
<feature type="binding site" evidence="5">
    <location>
        <begin position="205"/>
        <end position="208"/>
    </location>
    <ligand>
        <name>substrate</name>
    </ligand>
</feature>
<evidence type="ECO:0000313" key="8">
    <source>
        <dbReference type="EMBL" id="SKA71722.1"/>
    </source>
</evidence>
<evidence type="ECO:0000256" key="1">
    <source>
        <dbReference type="ARBA" id="ARBA00022603"/>
    </source>
</evidence>
<dbReference type="EMBL" id="FUXZ01000016">
    <property type="protein sequence ID" value="SKA71722.1"/>
    <property type="molecule type" value="Genomic_DNA"/>
</dbReference>
<dbReference type="PANTHER" id="PTHR18895">
    <property type="entry name" value="HEMK METHYLTRANSFERASE"/>
    <property type="match status" value="1"/>
</dbReference>
<keyword evidence="3 5" id="KW-0949">S-adenosyl-L-methionine</keyword>
<dbReference type="EC" id="2.1.1.297" evidence="5"/>
<dbReference type="InterPro" id="IPR029063">
    <property type="entry name" value="SAM-dependent_MTases_sf"/>
</dbReference>
<dbReference type="InterPro" id="IPR040758">
    <property type="entry name" value="PrmC_N"/>
</dbReference>
<dbReference type="PANTHER" id="PTHR18895:SF74">
    <property type="entry name" value="MTRF1L RELEASE FACTOR GLUTAMINE METHYLTRANSFERASE"/>
    <property type="match status" value="1"/>
</dbReference>
<dbReference type="GO" id="GO:0003676">
    <property type="term" value="F:nucleic acid binding"/>
    <property type="evidence" value="ECO:0007669"/>
    <property type="project" value="InterPro"/>
</dbReference>
<dbReference type="Proteomes" id="UP000190814">
    <property type="component" value="Unassembled WGS sequence"/>
</dbReference>
<dbReference type="HAMAP" id="MF_02126">
    <property type="entry name" value="RF_methyltr_PrmC"/>
    <property type="match status" value="1"/>
</dbReference>
<feature type="binding site" evidence="5">
    <location>
        <position position="205"/>
    </location>
    <ligand>
        <name>S-adenosyl-L-methionine</name>
        <dbReference type="ChEBI" id="CHEBI:59789"/>
    </ligand>
</feature>
<comment type="caution">
    <text evidence="5">Lacks conserved residue(s) required for the propagation of feature annotation.</text>
</comment>
<keyword evidence="2 5" id="KW-0808">Transferase</keyword>
<comment type="catalytic activity">
    <reaction evidence="4 5">
        <text>L-glutaminyl-[peptide chain release factor] + S-adenosyl-L-methionine = N(5)-methyl-L-glutaminyl-[peptide chain release factor] + S-adenosyl-L-homocysteine + H(+)</text>
        <dbReference type="Rhea" id="RHEA:42896"/>
        <dbReference type="Rhea" id="RHEA-COMP:10271"/>
        <dbReference type="Rhea" id="RHEA-COMP:10272"/>
        <dbReference type="ChEBI" id="CHEBI:15378"/>
        <dbReference type="ChEBI" id="CHEBI:30011"/>
        <dbReference type="ChEBI" id="CHEBI:57856"/>
        <dbReference type="ChEBI" id="CHEBI:59789"/>
        <dbReference type="ChEBI" id="CHEBI:61891"/>
        <dbReference type="EC" id="2.1.1.297"/>
    </reaction>
</comment>
<evidence type="ECO:0000256" key="4">
    <source>
        <dbReference type="ARBA" id="ARBA00048391"/>
    </source>
</evidence>
<sequence length="298" mass="34218">MNNLSSYSDLKKYGENILRDAGVSEFENDALLSILRVFNIDRAYLFLHMNDKLIDKEKEIDEYLQIIDKRKQRIPLQHIFGTCDFYGYEFEVNENVLIPRMDTEVLVEKTLEVVSKMHKKNDGLHKNESIKILDMCTGSGCIAISLYKELEKMGCKAEVDAVDISKDALEVATSNANKNNAKINFILSDLFEYVNHNKYDIIVSNPPYIRTSDIKDLEIEVKKHDPLLALDGSEDGLKFYENITDKAKEHMIDDGFLLYEIGFDQGRDVKEIMLKSDFKEIEIIKDLAGLDRVVVGRS</sequence>
<organism evidence="8 9">
    <name type="scientific">Eubacterium uniforme</name>
    <dbReference type="NCBI Taxonomy" id="39495"/>
    <lineage>
        <taxon>Bacteria</taxon>
        <taxon>Bacillati</taxon>
        <taxon>Bacillota</taxon>
        <taxon>Clostridia</taxon>
        <taxon>Eubacteriales</taxon>
        <taxon>Eubacteriaceae</taxon>
        <taxon>Eubacterium</taxon>
    </lineage>
</organism>
<protein>
    <recommendedName>
        <fullName evidence="5">Release factor glutamine methyltransferase</fullName>
        <shortName evidence="5">RF MTase</shortName>
        <ecNumber evidence="5">2.1.1.297</ecNumber>
    </recommendedName>
    <alternativeName>
        <fullName evidence="5">N5-glutamine methyltransferase PrmC</fullName>
    </alternativeName>
    <alternativeName>
        <fullName evidence="5">Protein-(glutamine-N5) MTase PrmC</fullName>
    </alternativeName>
    <alternativeName>
        <fullName evidence="5">Protein-glutamine N-methyltransferase PrmC</fullName>
    </alternativeName>
</protein>
<dbReference type="Gene3D" id="1.10.8.10">
    <property type="entry name" value="DNA helicase RuvA subunit, C-terminal domain"/>
    <property type="match status" value="1"/>
</dbReference>
<feature type="binding site" evidence="5">
    <location>
        <position position="163"/>
    </location>
    <ligand>
        <name>S-adenosyl-L-methionine</name>
        <dbReference type="ChEBI" id="CHEBI:59789"/>
    </ligand>
</feature>
<dbReference type="InterPro" id="IPR007848">
    <property type="entry name" value="Small_mtfrase_dom"/>
</dbReference>
<dbReference type="GO" id="GO:0102559">
    <property type="term" value="F:peptide chain release factor N(5)-glutamine methyltransferase activity"/>
    <property type="evidence" value="ECO:0007669"/>
    <property type="project" value="UniProtKB-EC"/>
</dbReference>
<comment type="function">
    <text evidence="5">Methylates the class 1 translation termination release factors RF1/PrfA and RF2/PrfB on the glutamine residue of the universally conserved GGQ motif.</text>
</comment>
<dbReference type="AlphaFoldDB" id="A0A1T4W389"/>
<dbReference type="STRING" id="39495.SAMN02745111_02249"/>
<feature type="domain" description="Release factor glutamine methyltransferase N-terminal" evidence="7">
    <location>
        <begin position="11"/>
        <end position="81"/>
    </location>
</feature>
<dbReference type="InterPro" id="IPR050320">
    <property type="entry name" value="N5-glutamine_MTase"/>
</dbReference>
<evidence type="ECO:0000259" key="7">
    <source>
        <dbReference type="Pfam" id="PF17827"/>
    </source>
</evidence>
<dbReference type="InterPro" id="IPR004556">
    <property type="entry name" value="HemK-like"/>
</dbReference>
<dbReference type="GO" id="GO:0032259">
    <property type="term" value="P:methylation"/>
    <property type="evidence" value="ECO:0007669"/>
    <property type="project" value="UniProtKB-KW"/>
</dbReference>